<feature type="compositionally biased region" description="Pro residues" evidence="1">
    <location>
        <begin position="118"/>
        <end position="146"/>
    </location>
</feature>
<dbReference type="EMBL" id="WJBH02000008">
    <property type="protein sequence ID" value="KAI9554981.1"/>
    <property type="molecule type" value="Genomic_DNA"/>
</dbReference>
<sequence>MLVIGLQLVCPREVLDISEFYYQCTTITDAVSTDSPTNFAHPIGTTRRTKAHLKSVPEKRARSEGKQHASLRGKNSVIDLDYHKSITGDVLIPSPDCAGLLKIRSRNSCENFSSATPSPTPPFPPTSSPTPSPTPSFPPTPSPSPIHPDLVETPEGMFFRGPQGKLLKVVRCTQAP</sequence>
<name>A0AAD5L2U2_9CRUS</name>
<protein>
    <submittedName>
        <fullName evidence="2">Uncharacterized protein</fullName>
    </submittedName>
</protein>
<accession>A0AAD5L2U2</accession>
<evidence type="ECO:0000313" key="3">
    <source>
        <dbReference type="Proteomes" id="UP000820818"/>
    </source>
</evidence>
<evidence type="ECO:0000256" key="1">
    <source>
        <dbReference type="SAM" id="MobiDB-lite"/>
    </source>
</evidence>
<evidence type="ECO:0000313" key="2">
    <source>
        <dbReference type="EMBL" id="KAI9554981.1"/>
    </source>
</evidence>
<proteinExistence type="predicted"/>
<reference evidence="2 3" key="1">
    <citation type="submission" date="2022-05" db="EMBL/GenBank/DDBJ databases">
        <title>A multi-omics perspective on studying reproductive biology in Daphnia sinensis.</title>
        <authorList>
            <person name="Jia J."/>
        </authorList>
    </citation>
    <scope>NUCLEOTIDE SEQUENCE [LARGE SCALE GENOMIC DNA]</scope>
    <source>
        <strain evidence="2 3">WSL</strain>
    </source>
</reference>
<organism evidence="2 3">
    <name type="scientific">Daphnia sinensis</name>
    <dbReference type="NCBI Taxonomy" id="1820382"/>
    <lineage>
        <taxon>Eukaryota</taxon>
        <taxon>Metazoa</taxon>
        <taxon>Ecdysozoa</taxon>
        <taxon>Arthropoda</taxon>
        <taxon>Crustacea</taxon>
        <taxon>Branchiopoda</taxon>
        <taxon>Diplostraca</taxon>
        <taxon>Cladocera</taxon>
        <taxon>Anomopoda</taxon>
        <taxon>Daphniidae</taxon>
        <taxon>Daphnia</taxon>
        <taxon>Daphnia similis group</taxon>
    </lineage>
</organism>
<keyword evidence="3" id="KW-1185">Reference proteome</keyword>
<dbReference type="Proteomes" id="UP000820818">
    <property type="component" value="Linkage Group LG8"/>
</dbReference>
<gene>
    <name evidence="2" type="ORF">GHT06_020270</name>
</gene>
<comment type="caution">
    <text evidence="2">The sequence shown here is derived from an EMBL/GenBank/DDBJ whole genome shotgun (WGS) entry which is preliminary data.</text>
</comment>
<feature type="region of interest" description="Disordered" evidence="1">
    <location>
        <begin position="110"/>
        <end position="163"/>
    </location>
</feature>
<dbReference type="AlphaFoldDB" id="A0AAD5L2U2"/>